<keyword evidence="2" id="KW-1185">Reference proteome</keyword>
<accession>A0ABW0P3M0</accession>
<protein>
    <submittedName>
        <fullName evidence="1">Uncharacterized protein</fullName>
    </submittedName>
</protein>
<sequence length="83" mass="8936">MAATFELDQAVFEQPQGNVRGFLLAMVTYSNGKSKRLAHSYLLTDSVPDISMDLPKSIAPADVAVVAEALLAFQARLAELNTP</sequence>
<dbReference type="EMBL" id="JBHSLU010000017">
    <property type="protein sequence ID" value="MFC5505419.1"/>
    <property type="molecule type" value="Genomic_DNA"/>
</dbReference>
<comment type="caution">
    <text evidence="1">The sequence shown here is derived from an EMBL/GenBank/DDBJ whole genome shotgun (WGS) entry which is preliminary data.</text>
</comment>
<name>A0ABW0P3M0_9HYPH</name>
<gene>
    <name evidence="1" type="ORF">ACFPN9_09125</name>
</gene>
<proteinExistence type="predicted"/>
<organism evidence="1 2">
    <name type="scientific">Bosea massiliensis</name>
    <dbReference type="NCBI Taxonomy" id="151419"/>
    <lineage>
        <taxon>Bacteria</taxon>
        <taxon>Pseudomonadati</taxon>
        <taxon>Pseudomonadota</taxon>
        <taxon>Alphaproteobacteria</taxon>
        <taxon>Hyphomicrobiales</taxon>
        <taxon>Boseaceae</taxon>
        <taxon>Bosea</taxon>
    </lineage>
</organism>
<reference evidence="2" key="1">
    <citation type="journal article" date="2019" name="Int. J. Syst. Evol. Microbiol.">
        <title>The Global Catalogue of Microorganisms (GCM) 10K type strain sequencing project: providing services to taxonomists for standard genome sequencing and annotation.</title>
        <authorList>
            <consortium name="The Broad Institute Genomics Platform"/>
            <consortium name="The Broad Institute Genome Sequencing Center for Infectious Disease"/>
            <person name="Wu L."/>
            <person name="Ma J."/>
        </authorList>
    </citation>
    <scope>NUCLEOTIDE SEQUENCE [LARGE SCALE GENOMIC DNA]</scope>
    <source>
        <strain evidence="2">CCUG 43117</strain>
    </source>
</reference>
<dbReference type="RefSeq" id="WP_068204529.1">
    <property type="nucleotide sequence ID" value="NZ_JBHSLU010000017.1"/>
</dbReference>
<evidence type="ECO:0000313" key="2">
    <source>
        <dbReference type="Proteomes" id="UP001596060"/>
    </source>
</evidence>
<dbReference type="Proteomes" id="UP001596060">
    <property type="component" value="Unassembled WGS sequence"/>
</dbReference>
<evidence type="ECO:0000313" key="1">
    <source>
        <dbReference type="EMBL" id="MFC5505419.1"/>
    </source>
</evidence>